<dbReference type="Proteomes" id="UP000694941">
    <property type="component" value="Unplaced"/>
</dbReference>
<dbReference type="PANTHER" id="PTHR12480">
    <property type="entry name" value="ARGININE DEMETHYLASE AND LYSYL-HYDROXYLASE JMJD"/>
    <property type="match status" value="1"/>
</dbReference>
<name>A0ABM1BKJ0_LIMPO</name>
<keyword evidence="1" id="KW-0472">Membrane</keyword>
<proteinExistence type="predicted"/>
<keyword evidence="1" id="KW-1133">Transmembrane helix</keyword>
<evidence type="ECO:0000313" key="2">
    <source>
        <dbReference type="Proteomes" id="UP000694941"/>
    </source>
</evidence>
<evidence type="ECO:0000256" key="1">
    <source>
        <dbReference type="SAM" id="Phobius"/>
    </source>
</evidence>
<organism evidence="2 3">
    <name type="scientific">Limulus polyphemus</name>
    <name type="common">Atlantic horseshoe crab</name>
    <dbReference type="NCBI Taxonomy" id="6850"/>
    <lineage>
        <taxon>Eukaryota</taxon>
        <taxon>Metazoa</taxon>
        <taxon>Ecdysozoa</taxon>
        <taxon>Arthropoda</taxon>
        <taxon>Chelicerata</taxon>
        <taxon>Merostomata</taxon>
        <taxon>Xiphosura</taxon>
        <taxon>Limulidae</taxon>
        <taxon>Limulus</taxon>
    </lineage>
</organism>
<sequence length="344" mass="39999">MNVVAKDQSKPRLTPYDLFLRISKKPEFAQILPHRINNLSSVIRLNSETRRTLRFMQFCKLWIGVCTLLFLLCFICGLHTVEGFTKFWFLWSTNTDNEDLANKLCTLEIPSTLRNVFMPPVDCNMCHNLKKIERKKNLSPEQFEKKYAYSGIPVVVSDAMVNWTAREVFSFSFLQKIYGLNSSTHVDDDVDCQFFSYGTEFETLEEVFNMSSERVLMTEGYKPWYIGWSNCNPLVANILRKHYEQPYFLPHTSESSKLDWIFIGVPGYGADMHIDHVEYPSWQAQIRGQKLWTIEPVPECYSKCSTLQVTVKPGEILVLDTNRWYHKTVVVGKEISITIGSEYD</sequence>
<reference evidence="3" key="1">
    <citation type="submission" date="2025-08" db="UniProtKB">
        <authorList>
            <consortium name="RefSeq"/>
        </authorList>
    </citation>
    <scope>IDENTIFICATION</scope>
    <source>
        <tissue evidence="3">Muscle</tissue>
    </source>
</reference>
<dbReference type="Gene3D" id="2.60.120.650">
    <property type="entry name" value="Cupin"/>
    <property type="match status" value="1"/>
</dbReference>
<feature type="transmembrane region" description="Helical" evidence="1">
    <location>
        <begin position="61"/>
        <end position="81"/>
    </location>
</feature>
<dbReference type="PANTHER" id="PTHR12480:SF19">
    <property type="entry name" value="CUPIN-LIKE DOMAIN-CONTAINING PROTEIN"/>
    <property type="match status" value="1"/>
</dbReference>
<dbReference type="RefSeq" id="XP_013783826.1">
    <property type="nucleotide sequence ID" value="XM_013928372.2"/>
</dbReference>
<protein>
    <submittedName>
        <fullName evidence="3">Uncharacterized protein LOC106467980 isoform X1</fullName>
    </submittedName>
</protein>
<evidence type="ECO:0000313" key="3">
    <source>
        <dbReference type="RefSeq" id="XP_013783826.1"/>
    </source>
</evidence>
<dbReference type="SUPFAM" id="SSF51197">
    <property type="entry name" value="Clavaminate synthase-like"/>
    <property type="match status" value="1"/>
</dbReference>
<keyword evidence="1" id="KW-0812">Transmembrane</keyword>
<keyword evidence="2" id="KW-1185">Reference proteome</keyword>
<gene>
    <name evidence="3" type="primary">LOC106467980</name>
</gene>
<dbReference type="InterPro" id="IPR050910">
    <property type="entry name" value="JMJD6_ArgDemeth/LysHydrox"/>
</dbReference>
<dbReference type="GeneID" id="106467980"/>
<accession>A0ABM1BKJ0</accession>